<evidence type="ECO:0000313" key="3">
    <source>
        <dbReference type="Proteomes" id="UP000292859"/>
    </source>
</evidence>
<feature type="region of interest" description="Disordered" evidence="1">
    <location>
        <begin position="50"/>
        <end position="75"/>
    </location>
</feature>
<feature type="compositionally biased region" description="Polar residues" evidence="1">
    <location>
        <begin position="161"/>
        <end position="170"/>
    </location>
</feature>
<sequence>MSKEFLSSMLAEIATLEDELLHDPRYLKLCKLRELHSLYESGIASAPLTEKGMTREAGDKRPLLPKESQGRQPSELRVKAVALTAGFLQGRTQPIPTRDIYAMLLDHGVDVGGKEPVSNLSAILSKSDEFRPIGRSGWVLNNDEPEPSLSTNESDAVDPDTNPSVASDGQIQPPKELQDDGLIV</sequence>
<protein>
    <recommendedName>
        <fullName evidence="4">HTH HARE-type domain-containing protein</fullName>
    </recommendedName>
</protein>
<feature type="compositionally biased region" description="Basic and acidic residues" evidence="1">
    <location>
        <begin position="52"/>
        <end position="64"/>
    </location>
</feature>
<gene>
    <name evidence="2" type="ORF">EYF88_12655</name>
</gene>
<dbReference type="EMBL" id="SIRL01000009">
    <property type="protein sequence ID" value="TBN48954.1"/>
    <property type="molecule type" value="Genomic_DNA"/>
</dbReference>
<evidence type="ECO:0008006" key="4">
    <source>
        <dbReference type="Google" id="ProtNLM"/>
    </source>
</evidence>
<organism evidence="2 3">
    <name type="scientific">Paracoccus sediminis</name>
    <dbReference type="NCBI Taxonomy" id="1214787"/>
    <lineage>
        <taxon>Bacteria</taxon>
        <taxon>Pseudomonadati</taxon>
        <taxon>Pseudomonadota</taxon>
        <taxon>Alphaproteobacteria</taxon>
        <taxon>Rhodobacterales</taxon>
        <taxon>Paracoccaceae</taxon>
        <taxon>Paracoccus</taxon>
    </lineage>
</organism>
<dbReference type="RefSeq" id="WP_131023357.1">
    <property type="nucleotide sequence ID" value="NZ_FZNM01000008.1"/>
</dbReference>
<keyword evidence="3" id="KW-1185">Reference proteome</keyword>
<reference evidence="2 3" key="1">
    <citation type="submission" date="2019-02" db="EMBL/GenBank/DDBJ databases">
        <authorList>
            <person name="Zhang G."/>
        </authorList>
    </citation>
    <scope>NUCLEOTIDE SEQUENCE [LARGE SCALE GENOMIC DNA]</scope>
    <source>
        <strain evidence="2 3">CMB17</strain>
    </source>
</reference>
<comment type="caution">
    <text evidence="2">The sequence shown here is derived from an EMBL/GenBank/DDBJ whole genome shotgun (WGS) entry which is preliminary data.</text>
</comment>
<name>A0ABY1YJQ6_9RHOB</name>
<accession>A0ABY1YJQ6</accession>
<feature type="region of interest" description="Disordered" evidence="1">
    <location>
        <begin position="134"/>
        <end position="184"/>
    </location>
</feature>
<proteinExistence type="predicted"/>
<evidence type="ECO:0000256" key="1">
    <source>
        <dbReference type="SAM" id="MobiDB-lite"/>
    </source>
</evidence>
<dbReference type="Proteomes" id="UP000292859">
    <property type="component" value="Unassembled WGS sequence"/>
</dbReference>
<evidence type="ECO:0000313" key="2">
    <source>
        <dbReference type="EMBL" id="TBN48954.1"/>
    </source>
</evidence>